<reference evidence="2" key="1">
    <citation type="submission" date="2021-11" db="EMBL/GenBank/DDBJ databases">
        <title>Halomonas sp., isolated from a coastal aquaculture zone in Dongshan Bay.</title>
        <authorList>
            <person name="Lin W."/>
        </authorList>
    </citation>
    <scope>NUCLEOTIDE SEQUENCE</scope>
    <source>
        <strain evidence="2">Yzlin-01</strain>
    </source>
</reference>
<dbReference type="RefSeq" id="WP_259035210.1">
    <property type="nucleotide sequence ID" value="NZ_JAJISC010000002.1"/>
</dbReference>
<comment type="caution">
    <text evidence="2">The sequence shown here is derived from an EMBL/GenBank/DDBJ whole genome shotgun (WGS) entry which is preliminary data.</text>
</comment>
<sequence length="135" mass="14134">MPQPTSLPRVSSSRRLARLGLLGIALLLLSAAVNPHAASALDAADQANQRLDRPALSPLATLPQTFRLRDDEPPSSGASGTDLPSLGLAYTALYPEVQRANAASVAFPQTPAREPPLATLPSPRAPPLSLTLIRC</sequence>
<accession>A0ABT2EAU0</accession>
<organism evidence="2 3">
    <name type="scientific">Halomonas dongshanensis</name>
    <dbReference type="NCBI Taxonomy" id="2890835"/>
    <lineage>
        <taxon>Bacteria</taxon>
        <taxon>Pseudomonadati</taxon>
        <taxon>Pseudomonadota</taxon>
        <taxon>Gammaproteobacteria</taxon>
        <taxon>Oceanospirillales</taxon>
        <taxon>Halomonadaceae</taxon>
        <taxon>Halomonas</taxon>
    </lineage>
</organism>
<protein>
    <submittedName>
        <fullName evidence="2">Uncharacterized protein</fullName>
    </submittedName>
</protein>
<evidence type="ECO:0000313" key="3">
    <source>
        <dbReference type="Proteomes" id="UP001165542"/>
    </source>
</evidence>
<dbReference type="EMBL" id="JAJISC010000002">
    <property type="protein sequence ID" value="MCS2608702.1"/>
    <property type="molecule type" value="Genomic_DNA"/>
</dbReference>
<evidence type="ECO:0000256" key="1">
    <source>
        <dbReference type="SAM" id="MobiDB-lite"/>
    </source>
</evidence>
<name>A0ABT2EAU0_9GAMM</name>
<gene>
    <name evidence="2" type="ORF">LLY24_05110</name>
</gene>
<proteinExistence type="predicted"/>
<dbReference type="Proteomes" id="UP001165542">
    <property type="component" value="Unassembled WGS sequence"/>
</dbReference>
<evidence type="ECO:0000313" key="2">
    <source>
        <dbReference type="EMBL" id="MCS2608702.1"/>
    </source>
</evidence>
<feature type="region of interest" description="Disordered" evidence="1">
    <location>
        <begin position="51"/>
        <end position="84"/>
    </location>
</feature>
<feature type="region of interest" description="Disordered" evidence="1">
    <location>
        <begin position="105"/>
        <end position="130"/>
    </location>
</feature>
<keyword evidence="3" id="KW-1185">Reference proteome</keyword>